<sequence length="72" mass="7603">MQPAKGNRLMGQNSEVSAEADGAAPPYRVTLPDGRDADVGPGATVRIRPGSRSGGRSVRPRVETIRPDATYL</sequence>
<reference evidence="3" key="1">
    <citation type="submission" date="2016-10" db="EMBL/GenBank/DDBJ databases">
        <authorList>
            <person name="Varghese N."/>
        </authorList>
    </citation>
    <scope>NUCLEOTIDE SEQUENCE [LARGE SCALE GENOMIC DNA]</scope>
    <source>
        <strain evidence="3">DSM 45096 / BCRC 16803 / CGMCC 4.1857 / CIP 109030 / JCM 12277 / KCTC 19219 / NBRC 100920 / 33214</strain>
    </source>
</reference>
<dbReference type="EMBL" id="FOAZ01000002">
    <property type="protein sequence ID" value="SEK49455.1"/>
    <property type="molecule type" value="Genomic_DNA"/>
</dbReference>
<proteinExistence type="predicted"/>
<gene>
    <name evidence="2" type="ORF">SAMN05414137_102206</name>
</gene>
<evidence type="ECO:0000313" key="2">
    <source>
        <dbReference type="EMBL" id="SEK49455.1"/>
    </source>
</evidence>
<protein>
    <submittedName>
        <fullName evidence="2">Uncharacterized protein</fullName>
    </submittedName>
</protein>
<accession>A0A1H7HMJ8</accession>
<evidence type="ECO:0000256" key="1">
    <source>
        <dbReference type="SAM" id="MobiDB-lite"/>
    </source>
</evidence>
<organism evidence="2 3">
    <name type="scientific">Streptacidiphilus jiangxiensis</name>
    <dbReference type="NCBI Taxonomy" id="235985"/>
    <lineage>
        <taxon>Bacteria</taxon>
        <taxon>Bacillati</taxon>
        <taxon>Actinomycetota</taxon>
        <taxon>Actinomycetes</taxon>
        <taxon>Kitasatosporales</taxon>
        <taxon>Streptomycetaceae</taxon>
        <taxon>Streptacidiphilus</taxon>
    </lineage>
</organism>
<evidence type="ECO:0000313" key="3">
    <source>
        <dbReference type="Proteomes" id="UP000183015"/>
    </source>
</evidence>
<name>A0A1H7HMJ8_STRJI</name>
<dbReference type="RefSeq" id="WP_143094160.1">
    <property type="nucleotide sequence ID" value="NZ_BBPN01000014.1"/>
</dbReference>
<dbReference type="AlphaFoldDB" id="A0A1H7HMJ8"/>
<dbReference type="Proteomes" id="UP000183015">
    <property type="component" value="Unassembled WGS sequence"/>
</dbReference>
<feature type="compositionally biased region" description="Low complexity" evidence="1">
    <location>
        <begin position="45"/>
        <end position="57"/>
    </location>
</feature>
<dbReference type="OrthoDB" id="4828144at2"/>
<feature type="region of interest" description="Disordered" evidence="1">
    <location>
        <begin position="1"/>
        <end position="72"/>
    </location>
</feature>
<keyword evidence="3" id="KW-1185">Reference proteome</keyword>